<dbReference type="Proteomes" id="UP001237207">
    <property type="component" value="Unassembled WGS sequence"/>
</dbReference>
<dbReference type="GO" id="GO:0005886">
    <property type="term" value="C:plasma membrane"/>
    <property type="evidence" value="ECO:0007669"/>
    <property type="project" value="UniProtKB-SubCell"/>
</dbReference>
<keyword evidence="2 8" id="KW-0812">Transmembrane</keyword>
<feature type="topological domain" description="Cytoplasmic" evidence="8">
    <location>
        <begin position="22"/>
        <end position="568"/>
    </location>
</feature>
<keyword evidence="1 8" id="KW-0132">Cell division</keyword>
<evidence type="ECO:0000313" key="10">
    <source>
        <dbReference type="Proteomes" id="UP001237207"/>
    </source>
</evidence>
<comment type="similarity">
    <text evidence="8">Belongs to the EzrA family.</text>
</comment>
<dbReference type="RefSeq" id="WP_307257018.1">
    <property type="nucleotide sequence ID" value="NZ_JAUSUC010000013.1"/>
</dbReference>
<feature type="topological domain" description="Extracellular" evidence="8">
    <location>
        <begin position="1"/>
        <end position="2"/>
    </location>
</feature>
<proteinExistence type="inferred from homology"/>
<dbReference type="EMBL" id="JAUSUC010000013">
    <property type="protein sequence ID" value="MDQ0215017.1"/>
    <property type="molecule type" value="Genomic_DNA"/>
</dbReference>
<keyword evidence="8" id="KW-1003">Cell membrane</keyword>
<keyword evidence="10" id="KW-1185">Reference proteome</keyword>
<evidence type="ECO:0000256" key="2">
    <source>
        <dbReference type="ARBA" id="ARBA00022692"/>
    </source>
</evidence>
<dbReference type="HAMAP" id="MF_00728">
    <property type="entry name" value="EzrA"/>
    <property type="match status" value="1"/>
</dbReference>
<evidence type="ECO:0000256" key="6">
    <source>
        <dbReference type="ARBA" id="ARBA00023210"/>
    </source>
</evidence>
<accession>A0AAJ1T1C3</accession>
<dbReference type="Pfam" id="PF06160">
    <property type="entry name" value="EzrA"/>
    <property type="match status" value="1"/>
</dbReference>
<comment type="subcellular location">
    <subcellularLocation>
        <location evidence="8">Cell membrane</location>
        <topology evidence="8">Single-pass membrane protein</topology>
    </subcellularLocation>
    <text evidence="8">Colocalized with FtsZ to the nascent septal site.</text>
</comment>
<evidence type="ECO:0000256" key="7">
    <source>
        <dbReference type="ARBA" id="ARBA00023306"/>
    </source>
</evidence>
<keyword evidence="4 8" id="KW-0175">Coiled coil</keyword>
<reference evidence="9" key="1">
    <citation type="submission" date="2023-07" db="EMBL/GenBank/DDBJ databases">
        <title>Genomic Encyclopedia of Type Strains, Phase IV (KMG-IV): sequencing the most valuable type-strain genomes for metagenomic binning, comparative biology and taxonomic classification.</title>
        <authorList>
            <person name="Goeker M."/>
        </authorList>
    </citation>
    <scope>NUCLEOTIDE SEQUENCE</scope>
    <source>
        <strain evidence="9">DSM 23947</strain>
    </source>
</reference>
<evidence type="ECO:0000256" key="3">
    <source>
        <dbReference type="ARBA" id="ARBA00022989"/>
    </source>
</evidence>
<comment type="function">
    <text evidence="8">Negative regulator of FtsZ ring formation; modulates the frequency and position of FtsZ ring formation. Inhibits FtsZ ring formation at polar sites. Interacts either with FtsZ or with one of its binding partners to promote depolymerization.</text>
</comment>
<evidence type="ECO:0000256" key="5">
    <source>
        <dbReference type="ARBA" id="ARBA00023136"/>
    </source>
</evidence>
<dbReference type="GO" id="GO:0000921">
    <property type="term" value="P:septin ring assembly"/>
    <property type="evidence" value="ECO:0007669"/>
    <property type="project" value="InterPro"/>
</dbReference>
<evidence type="ECO:0000313" key="9">
    <source>
        <dbReference type="EMBL" id="MDQ0215017.1"/>
    </source>
</evidence>
<keyword evidence="7 8" id="KW-0131">Cell cycle</keyword>
<dbReference type="NCBIfam" id="NF003413">
    <property type="entry name" value="PRK04778.1-7"/>
    <property type="match status" value="1"/>
</dbReference>
<evidence type="ECO:0000256" key="4">
    <source>
        <dbReference type="ARBA" id="ARBA00023054"/>
    </source>
</evidence>
<gene>
    <name evidence="8" type="primary">ezrA</name>
    <name evidence="9" type="ORF">J2S13_001416</name>
</gene>
<keyword evidence="3 8" id="KW-1133">Transmembrane helix</keyword>
<dbReference type="InterPro" id="IPR010379">
    <property type="entry name" value="EzrA"/>
</dbReference>
<sequence length="568" mass="67395">MEFVIGAILLIFTLSIIGYIIRKKYIKELNQIELRKVETMNRPVINELSKVKQLNITGQTEEKFEYWRLIWDDIVTEELPKIDDLLFDCEEYLDRFRFKKAKSVQIEMNHRLLEINKKIDQLLTEINELVGTEEQNRMENEELMEIYRIARKQLLAHRHTFGKAAAKIESKLDAFSSLFEQFEELRDQGNYIDAREVILKIHNDLHELVHKMDRIPILLSESQSILPSQLNEIEDGYKEMEQEGYLLDHLQIEKQITLLRKEIDRYQSLIELTEIEEVENSMVEVKENIDLLYDLLENEVESKHFIFKNSNATLEKIQSMKKENEQLREETEFVQQGYHLLENELDVPKRLEKEIAQMEKRYELLAQKIFDQRSAYSLLNIELKEIRQILEQLQKDQQSFTEFLQTLRKDEMEAREKMTLLKKKIIEASRLVTKSNVPGLPDYYISLMENAKGNIEEVNRCLNEKPLTMKSVQEHLEIAVDSVDNLYEKTIELIEQVLMAEKIIQYGNRYRSTNSYVSDRLNEAEAYFRNYEFRQALEQAATAIEKVDSKGLKKIEEMINDEITIKES</sequence>
<dbReference type="GO" id="GO:0000917">
    <property type="term" value="P:division septum assembly"/>
    <property type="evidence" value="ECO:0007669"/>
    <property type="project" value="UniProtKB-KW"/>
</dbReference>
<organism evidence="9 10">
    <name type="scientific">Oikeobacillus pervagus</name>
    <dbReference type="NCBI Taxonomy" id="1325931"/>
    <lineage>
        <taxon>Bacteria</taxon>
        <taxon>Bacillati</taxon>
        <taxon>Bacillota</taxon>
        <taxon>Bacilli</taxon>
        <taxon>Bacillales</taxon>
        <taxon>Bacillaceae</taxon>
        <taxon>Oikeobacillus</taxon>
    </lineage>
</organism>
<comment type="caution">
    <text evidence="9">The sequence shown here is derived from an EMBL/GenBank/DDBJ whole genome shotgun (WGS) entry which is preliminary data.</text>
</comment>
<keyword evidence="5 8" id="KW-0472">Membrane</keyword>
<dbReference type="GO" id="GO:0005940">
    <property type="term" value="C:septin ring"/>
    <property type="evidence" value="ECO:0007669"/>
    <property type="project" value="InterPro"/>
</dbReference>
<evidence type="ECO:0000256" key="1">
    <source>
        <dbReference type="ARBA" id="ARBA00022618"/>
    </source>
</evidence>
<dbReference type="AlphaFoldDB" id="A0AAJ1T1C3"/>
<name>A0AAJ1T1C3_9BACI</name>
<feature type="coiled-coil region" evidence="8">
    <location>
        <begin position="256"/>
        <end position="424"/>
    </location>
</feature>
<evidence type="ECO:0000256" key="8">
    <source>
        <dbReference type="HAMAP-Rule" id="MF_00728"/>
    </source>
</evidence>
<protein>
    <recommendedName>
        <fullName evidence="8">Septation ring formation regulator EzrA</fullName>
    </recommendedName>
</protein>
<keyword evidence="6 8" id="KW-0717">Septation</keyword>